<gene>
    <name evidence="2" type="ORF">CGLAU_02700</name>
</gene>
<dbReference type="KEGG" id="cgv:CGLAU_02700"/>
<reference evidence="2 3" key="1">
    <citation type="submission" date="2016-12" db="EMBL/GenBank/DDBJ databases">
        <authorList>
            <person name="Song W.-J."/>
            <person name="Kurnit D.M."/>
        </authorList>
    </citation>
    <scope>NUCLEOTIDE SEQUENCE [LARGE SCALE GENOMIC DNA]</scope>
    <source>
        <strain evidence="2 3">DSM 30827</strain>
    </source>
</reference>
<evidence type="ECO:0000313" key="2">
    <source>
        <dbReference type="EMBL" id="AQQ14525.1"/>
    </source>
</evidence>
<keyword evidence="3" id="KW-1185">Reference proteome</keyword>
<dbReference type="RefSeq" id="WP_095659360.1">
    <property type="nucleotide sequence ID" value="NZ_BAAAKB010000003.1"/>
</dbReference>
<dbReference type="EMBL" id="CP019688">
    <property type="protein sequence ID" value="AQQ14525.1"/>
    <property type="molecule type" value="Genomic_DNA"/>
</dbReference>
<dbReference type="PANTHER" id="PTHR36974">
    <property type="entry name" value="MEMBRANE PROTEIN-RELATED"/>
    <property type="match status" value="1"/>
</dbReference>
<protein>
    <submittedName>
        <fullName evidence="2">Uncharacterized protein</fullName>
    </submittedName>
</protein>
<keyword evidence="1" id="KW-0812">Transmembrane</keyword>
<keyword evidence="1" id="KW-1133">Transmembrane helix</keyword>
<dbReference type="OrthoDB" id="3267646at2"/>
<name>A0A1Q2HUJ9_9CORY</name>
<dbReference type="PANTHER" id="PTHR36974:SF1">
    <property type="entry name" value="DOXX FAMILY MEMBRANE PROTEIN"/>
    <property type="match status" value="1"/>
</dbReference>
<dbReference type="Proteomes" id="UP000217209">
    <property type="component" value="Chromosome"/>
</dbReference>
<evidence type="ECO:0000256" key="1">
    <source>
        <dbReference type="SAM" id="Phobius"/>
    </source>
</evidence>
<keyword evidence="1" id="KW-0472">Membrane</keyword>
<evidence type="ECO:0000313" key="3">
    <source>
        <dbReference type="Proteomes" id="UP000217209"/>
    </source>
</evidence>
<feature type="transmembrane region" description="Helical" evidence="1">
    <location>
        <begin position="82"/>
        <end position="100"/>
    </location>
</feature>
<organism evidence="2 3">
    <name type="scientific">Corynebacterium glaucum</name>
    <dbReference type="NCBI Taxonomy" id="187491"/>
    <lineage>
        <taxon>Bacteria</taxon>
        <taxon>Bacillati</taxon>
        <taxon>Actinomycetota</taxon>
        <taxon>Actinomycetes</taxon>
        <taxon>Mycobacteriales</taxon>
        <taxon>Corynebacteriaceae</taxon>
        <taxon>Corynebacterium</taxon>
    </lineage>
</organism>
<sequence length="137" mass="14923">MHFPSRALIPIFGIAGALHFSKPDVFDAIVPPALPGAPRTYTYVSGVAELAAAVMLAAPALGPQSNPGHRRRSRGIQRAGGLFSAALLTAVWPANFYMAWQWRDKSWPQQALGIARLPLQIPMIRAAWRVYKEGHLG</sequence>
<proteinExistence type="predicted"/>
<dbReference type="AlphaFoldDB" id="A0A1Q2HUJ9"/>
<accession>A0A1Q2HUJ9</accession>